<sequence length="76" mass="8342">MLSSTLPLLAFAILWNCMTNPSDGDVLVNRLPAIHCLYAIIAVCLGMLCISECYNYLALCPSWKVTGEQQSHPAEL</sequence>
<feature type="transmembrane region" description="Helical" evidence="1">
    <location>
        <begin position="34"/>
        <end position="57"/>
    </location>
</feature>
<evidence type="ECO:0000256" key="1">
    <source>
        <dbReference type="SAM" id="Phobius"/>
    </source>
</evidence>
<protein>
    <recommendedName>
        <fullName evidence="4">Secreted protein</fullName>
    </recommendedName>
</protein>
<evidence type="ECO:0000256" key="2">
    <source>
        <dbReference type="SAM" id="SignalP"/>
    </source>
</evidence>
<dbReference type="AlphaFoldDB" id="A0A6G5A3L8"/>
<organism evidence="3">
    <name type="scientific">Rhipicephalus microplus</name>
    <name type="common">Cattle tick</name>
    <name type="synonym">Boophilus microplus</name>
    <dbReference type="NCBI Taxonomy" id="6941"/>
    <lineage>
        <taxon>Eukaryota</taxon>
        <taxon>Metazoa</taxon>
        <taxon>Ecdysozoa</taxon>
        <taxon>Arthropoda</taxon>
        <taxon>Chelicerata</taxon>
        <taxon>Arachnida</taxon>
        <taxon>Acari</taxon>
        <taxon>Parasitiformes</taxon>
        <taxon>Ixodida</taxon>
        <taxon>Ixodoidea</taxon>
        <taxon>Ixodidae</taxon>
        <taxon>Rhipicephalinae</taxon>
        <taxon>Rhipicephalus</taxon>
        <taxon>Boophilus</taxon>
    </lineage>
</organism>
<feature type="chain" id="PRO_5026198196" description="Secreted protein" evidence="2">
    <location>
        <begin position="25"/>
        <end position="76"/>
    </location>
</feature>
<name>A0A6G5A3L8_RHIMP</name>
<keyword evidence="1" id="KW-0812">Transmembrane</keyword>
<keyword evidence="2" id="KW-0732">Signal</keyword>
<keyword evidence="1" id="KW-0472">Membrane</keyword>
<keyword evidence="1" id="KW-1133">Transmembrane helix</keyword>
<evidence type="ECO:0000313" key="3">
    <source>
        <dbReference type="EMBL" id="NIE45178.1"/>
    </source>
</evidence>
<reference evidence="3" key="1">
    <citation type="submission" date="2020-03" db="EMBL/GenBank/DDBJ databases">
        <title>A transcriptome and proteome of the tick Rhipicephalus microplus shaped by the genetic composition of its hosts and developmental stage.</title>
        <authorList>
            <person name="Garcia G.R."/>
            <person name="Ribeiro J.M.C."/>
            <person name="Maruyama S.R."/>
            <person name="Gardinasse L.G."/>
            <person name="Nelson K."/>
            <person name="Ferreira B.R."/>
            <person name="Andrade T.G."/>
            <person name="Santos I.K.F.M."/>
        </authorList>
    </citation>
    <scope>NUCLEOTIDE SEQUENCE</scope>
    <source>
        <strain evidence="3">NSGR</strain>
        <tissue evidence="3">Salivary glands</tissue>
    </source>
</reference>
<dbReference type="EMBL" id="GIKN01002905">
    <property type="protein sequence ID" value="NIE45178.1"/>
    <property type="molecule type" value="Transcribed_RNA"/>
</dbReference>
<accession>A0A6G5A3L8</accession>
<proteinExistence type="predicted"/>
<evidence type="ECO:0008006" key="4">
    <source>
        <dbReference type="Google" id="ProtNLM"/>
    </source>
</evidence>
<feature type="signal peptide" evidence="2">
    <location>
        <begin position="1"/>
        <end position="24"/>
    </location>
</feature>